<evidence type="ECO:0000256" key="3">
    <source>
        <dbReference type="ARBA" id="ARBA00022490"/>
    </source>
</evidence>
<reference evidence="7" key="1">
    <citation type="journal article" date="2014" name="Science">
        <title>The coffee genome provides insight into the convergent evolution of caffeine biosynthesis.</title>
        <authorList>
            <person name="Denoeud F."/>
            <person name="Carretero-Paulet L."/>
            <person name="Dereeper A."/>
            <person name="Droc G."/>
            <person name="Guyot R."/>
            <person name="Pietrella M."/>
            <person name="Zheng C."/>
            <person name="Alberti A."/>
            <person name="Anthony F."/>
            <person name="Aprea G."/>
            <person name="Aury J.M."/>
            <person name="Bento P."/>
            <person name="Bernard M."/>
            <person name="Bocs S."/>
            <person name="Campa C."/>
            <person name="Cenci A."/>
            <person name="Combes M.C."/>
            <person name="Crouzillat D."/>
            <person name="Da Silva C."/>
            <person name="Daddiego L."/>
            <person name="De Bellis F."/>
            <person name="Dussert S."/>
            <person name="Garsmeur O."/>
            <person name="Gayraud T."/>
            <person name="Guignon V."/>
            <person name="Jahn K."/>
            <person name="Jamilloux V."/>
            <person name="Joet T."/>
            <person name="Labadie K."/>
            <person name="Lan T."/>
            <person name="Leclercq J."/>
            <person name="Lepelley M."/>
            <person name="Leroy T."/>
            <person name="Li L.T."/>
            <person name="Librado P."/>
            <person name="Lopez L."/>
            <person name="Munoz A."/>
            <person name="Noel B."/>
            <person name="Pallavicini A."/>
            <person name="Perrotta G."/>
            <person name="Poncet V."/>
            <person name="Pot D."/>
            <person name="Priyono X."/>
            <person name="Rigoreau M."/>
            <person name="Rouard M."/>
            <person name="Rozas J."/>
            <person name="Tranchant-Dubreuil C."/>
            <person name="VanBuren R."/>
            <person name="Zhang Q."/>
            <person name="Andrade A.C."/>
            <person name="Argout X."/>
            <person name="Bertrand B."/>
            <person name="de Kochko A."/>
            <person name="Graziosi G."/>
            <person name="Henry R.J."/>
            <person name="Jayarama X."/>
            <person name="Ming R."/>
            <person name="Nagai C."/>
            <person name="Rounsley S."/>
            <person name="Sankoff D."/>
            <person name="Giuliano G."/>
            <person name="Albert V.A."/>
            <person name="Wincker P."/>
            <person name="Lashermes P."/>
        </authorList>
    </citation>
    <scope>NUCLEOTIDE SEQUENCE [LARGE SCALE GENOMIC DNA]</scope>
    <source>
        <strain evidence="7">cv. DH200-94</strain>
    </source>
</reference>
<dbReference type="EMBL" id="HG739085">
    <property type="protein sequence ID" value="CDO97690.1"/>
    <property type="molecule type" value="Genomic_DNA"/>
</dbReference>
<evidence type="ECO:0000313" key="6">
    <source>
        <dbReference type="EMBL" id="CDO97690.1"/>
    </source>
</evidence>
<dbReference type="STRING" id="49390.A0A068TN11"/>
<name>A0A068TN11_COFCA</name>
<dbReference type="GO" id="GO:0005737">
    <property type="term" value="C:cytoplasm"/>
    <property type="evidence" value="ECO:0007669"/>
    <property type="project" value="UniProtKB-SubCell"/>
</dbReference>
<feature type="compositionally biased region" description="Basic residues" evidence="5">
    <location>
        <begin position="238"/>
        <end position="248"/>
    </location>
</feature>
<dbReference type="OrthoDB" id="8707547at2759"/>
<evidence type="ECO:0000256" key="1">
    <source>
        <dbReference type="ARBA" id="ARBA00004496"/>
    </source>
</evidence>
<feature type="region of interest" description="Disordered" evidence="5">
    <location>
        <begin position="229"/>
        <end position="248"/>
    </location>
</feature>
<evidence type="ECO:0000256" key="2">
    <source>
        <dbReference type="ARBA" id="ARBA00008332"/>
    </source>
</evidence>
<dbReference type="PhylomeDB" id="A0A068TN11"/>
<keyword evidence="3" id="KW-0963">Cytoplasm</keyword>
<gene>
    <name evidence="6" type="ORF">GSCOC_T00015099001</name>
</gene>
<keyword evidence="4" id="KW-0597">Phosphoprotein</keyword>
<protein>
    <submittedName>
        <fullName evidence="6">Uncharacterized protein</fullName>
    </submittedName>
</protein>
<comment type="subcellular location">
    <subcellularLocation>
        <location evidence="1">Cytoplasm</location>
    </subcellularLocation>
</comment>
<dbReference type="Pfam" id="PF10248">
    <property type="entry name" value="Mlf1IP"/>
    <property type="match status" value="1"/>
</dbReference>
<proteinExistence type="inferred from homology"/>
<keyword evidence="7" id="KW-1185">Reference proteome</keyword>
<comment type="similarity">
    <text evidence="2">Belongs to the MLF family.</text>
</comment>
<dbReference type="FunCoup" id="A0A068TN11">
    <property type="interactions" value="298"/>
</dbReference>
<dbReference type="OMA" id="DGFEENW"/>
<accession>A0A068TN11</accession>
<evidence type="ECO:0000256" key="5">
    <source>
        <dbReference type="SAM" id="MobiDB-lite"/>
    </source>
</evidence>
<dbReference type="PANTHER" id="PTHR13105">
    <property type="entry name" value="MYELOID LEUKEMIA FACTOR"/>
    <property type="match status" value="1"/>
</dbReference>
<feature type="region of interest" description="Disordered" evidence="5">
    <location>
        <begin position="52"/>
        <end position="78"/>
    </location>
</feature>
<organism evidence="6 7">
    <name type="scientific">Coffea canephora</name>
    <name type="common">Robusta coffee</name>
    <dbReference type="NCBI Taxonomy" id="49390"/>
    <lineage>
        <taxon>Eukaryota</taxon>
        <taxon>Viridiplantae</taxon>
        <taxon>Streptophyta</taxon>
        <taxon>Embryophyta</taxon>
        <taxon>Tracheophyta</taxon>
        <taxon>Spermatophyta</taxon>
        <taxon>Magnoliopsida</taxon>
        <taxon>eudicotyledons</taxon>
        <taxon>Gunneridae</taxon>
        <taxon>Pentapetalae</taxon>
        <taxon>asterids</taxon>
        <taxon>lamiids</taxon>
        <taxon>Gentianales</taxon>
        <taxon>Rubiaceae</taxon>
        <taxon>Ixoroideae</taxon>
        <taxon>Gardenieae complex</taxon>
        <taxon>Bertiereae - Coffeeae clade</taxon>
        <taxon>Coffeeae</taxon>
        <taxon>Coffea</taxon>
    </lineage>
</organism>
<evidence type="ECO:0000313" key="7">
    <source>
        <dbReference type="Proteomes" id="UP000295252"/>
    </source>
</evidence>
<evidence type="ECO:0000256" key="4">
    <source>
        <dbReference type="ARBA" id="ARBA00022553"/>
    </source>
</evidence>
<dbReference type="InterPro" id="IPR019376">
    <property type="entry name" value="Myeloid_leukemia_factor"/>
</dbReference>
<dbReference type="InParanoid" id="A0A068TN11"/>
<sequence>MSKLFGGKDPFDDPFFSEPFGGFFGGKNPFADPFFASPFGYPPASRKQISIEEINPDDDDDGANISNAGKELSVGNPNYHANGSGSSFSYRRVAYGDQDGMYYTCSEGRMNGGDGVFLAEMKEEDKIVGESLHTISKGIHDKGHSVTKKNSSDGRADSLQTLHNLHEDELKGFEENWKNNADKHLPGWSSGFNKLENSGANLIGWDGFPTWSGWGGWAPPSIEYFGDAGAAEPDGEGRRKKVVRVNVE</sequence>
<dbReference type="Gramene" id="CDO97690">
    <property type="protein sequence ID" value="CDO97690"/>
    <property type="gene ID" value="GSCOC_T00015099001"/>
</dbReference>
<dbReference type="Proteomes" id="UP000295252">
    <property type="component" value="Chromosome IV"/>
</dbReference>
<dbReference type="AlphaFoldDB" id="A0A068TN11"/>